<feature type="domain" description="AB hydrolase-1" evidence="1">
    <location>
        <begin position="13"/>
        <end position="247"/>
    </location>
</feature>
<dbReference type="InterPro" id="IPR050471">
    <property type="entry name" value="AB_hydrolase"/>
</dbReference>
<dbReference type="EMBL" id="JACHMY010000001">
    <property type="protein sequence ID" value="MBB5833871.1"/>
    <property type="molecule type" value="Genomic_DNA"/>
</dbReference>
<evidence type="ECO:0000313" key="3">
    <source>
        <dbReference type="Proteomes" id="UP000549971"/>
    </source>
</evidence>
<dbReference type="SUPFAM" id="SSF53474">
    <property type="entry name" value="alpha/beta-Hydrolases"/>
    <property type="match status" value="1"/>
</dbReference>
<keyword evidence="3" id="KW-1185">Reference proteome</keyword>
<comment type="caution">
    <text evidence="2">The sequence shown here is derived from an EMBL/GenBank/DDBJ whole genome shotgun (WGS) entry which is preliminary data.</text>
</comment>
<dbReference type="AlphaFoldDB" id="A0A7W9J1F1"/>
<reference evidence="2 3" key="1">
    <citation type="submission" date="2020-08" db="EMBL/GenBank/DDBJ databases">
        <title>Sequencing the genomes of 1000 actinobacteria strains.</title>
        <authorList>
            <person name="Klenk H.-P."/>
        </authorList>
    </citation>
    <scope>NUCLEOTIDE SEQUENCE [LARGE SCALE GENOMIC DNA]</scope>
    <source>
        <strain evidence="2 3">DSM 28967</strain>
    </source>
</reference>
<sequence>MHLYAERRGSGEPLLLIMGMAGHHRIWGEPFLAGLAERFEVLTFDQRGIGTSDRADGQFSTAELADDAARVMDEAGWTDAHVFGISLGGMVAQELVLNHRARVRRLTLGCTSPGVGSGERRGDSARGAAGIGPGPERLLAAMRSGREATVLRTGFEVNLSAGFAADPAHFAAYQEDALAARVPVPVVGMQFQAALQHNAVDRLPALDVPALVIHGTADQMILPTEGERLAMLIPGARLELLEGAGHLFWREQPERVIELLSN</sequence>
<proteinExistence type="predicted"/>
<evidence type="ECO:0000313" key="2">
    <source>
        <dbReference type="EMBL" id="MBB5833871.1"/>
    </source>
</evidence>
<gene>
    <name evidence="2" type="ORF">HDA39_000605</name>
</gene>
<evidence type="ECO:0000259" key="1">
    <source>
        <dbReference type="Pfam" id="PF00561"/>
    </source>
</evidence>
<dbReference type="Pfam" id="PF00561">
    <property type="entry name" value="Abhydrolase_1"/>
    <property type="match status" value="1"/>
</dbReference>
<dbReference type="Proteomes" id="UP000549971">
    <property type="component" value="Unassembled WGS sequence"/>
</dbReference>
<name>A0A7W9J1F1_9ACTN</name>
<protein>
    <submittedName>
        <fullName evidence="2">Pimeloyl-ACP methyl ester carboxylesterase</fullName>
    </submittedName>
</protein>
<dbReference type="InterPro" id="IPR000073">
    <property type="entry name" value="AB_hydrolase_1"/>
</dbReference>
<dbReference type="Gene3D" id="3.40.50.1820">
    <property type="entry name" value="alpha/beta hydrolase"/>
    <property type="match status" value="1"/>
</dbReference>
<dbReference type="PANTHER" id="PTHR43433:SF5">
    <property type="entry name" value="AB HYDROLASE-1 DOMAIN-CONTAINING PROTEIN"/>
    <property type="match status" value="1"/>
</dbReference>
<dbReference type="InterPro" id="IPR029058">
    <property type="entry name" value="AB_hydrolase_fold"/>
</dbReference>
<dbReference type="PANTHER" id="PTHR43433">
    <property type="entry name" value="HYDROLASE, ALPHA/BETA FOLD FAMILY PROTEIN"/>
    <property type="match status" value="1"/>
</dbReference>
<dbReference type="RefSeq" id="WP_184793710.1">
    <property type="nucleotide sequence ID" value="NZ_JACHMY010000001.1"/>
</dbReference>
<organism evidence="2 3">
    <name type="scientific">Kribbella italica</name>
    <dbReference type="NCBI Taxonomy" id="1540520"/>
    <lineage>
        <taxon>Bacteria</taxon>
        <taxon>Bacillati</taxon>
        <taxon>Actinomycetota</taxon>
        <taxon>Actinomycetes</taxon>
        <taxon>Propionibacteriales</taxon>
        <taxon>Kribbellaceae</taxon>
        <taxon>Kribbella</taxon>
    </lineage>
</organism>
<dbReference type="PRINTS" id="PR00111">
    <property type="entry name" value="ABHYDROLASE"/>
</dbReference>
<accession>A0A7W9J1F1</accession>
<dbReference type="GO" id="GO:0003824">
    <property type="term" value="F:catalytic activity"/>
    <property type="evidence" value="ECO:0007669"/>
    <property type="project" value="UniProtKB-ARBA"/>
</dbReference>